<dbReference type="GO" id="GO:0008897">
    <property type="term" value="F:holo-[acyl-carrier-protein] synthase activity"/>
    <property type="evidence" value="ECO:0007669"/>
    <property type="project" value="InterPro"/>
</dbReference>
<evidence type="ECO:0000256" key="2">
    <source>
        <dbReference type="ARBA" id="ARBA00022679"/>
    </source>
</evidence>
<evidence type="ECO:0000313" key="4">
    <source>
        <dbReference type="EMBL" id="RUS67866.1"/>
    </source>
</evidence>
<keyword evidence="5" id="KW-1185">Reference proteome</keyword>
<dbReference type="GO" id="GO:0005829">
    <property type="term" value="C:cytosol"/>
    <property type="evidence" value="ECO:0007669"/>
    <property type="project" value="TreeGrafter"/>
</dbReference>
<keyword evidence="2 4" id="KW-0808">Transferase</keyword>
<dbReference type="OrthoDB" id="9808281at2"/>
<dbReference type="EC" id="2.7.8.-" evidence="4"/>
<evidence type="ECO:0000313" key="5">
    <source>
        <dbReference type="Proteomes" id="UP000286947"/>
    </source>
</evidence>
<dbReference type="PANTHER" id="PTHR12215:SF10">
    <property type="entry name" value="L-AMINOADIPATE-SEMIALDEHYDE DEHYDROGENASE-PHOSPHOPANTETHEINYL TRANSFERASE"/>
    <property type="match status" value="1"/>
</dbReference>
<dbReference type="EMBL" id="PQSP01000001">
    <property type="protein sequence ID" value="RUS67866.1"/>
    <property type="molecule type" value="Genomic_DNA"/>
</dbReference>
<dbReference type="AlphaFoldDB" id="A0A433SGP9"/>
<dbReference type="PANTHER" id="PTHR12215">
    <property type="entry name" value="PHOSPHOPANTETHEINE TRANSFERASE"/>
    <property type="match status" value="1"/>
</dbReference>
<gene>
    <name evidence="4" type="primary">sfp</name>
    <name evidence="4" type="ORF">CUZ56_00346</name>
</gene>
<dbReference type="GO" id="GO:0019878">
    <property type="term" value="P:lysine biosynthetic process via aminoadipic acid"/>
    <property type="evidence" value="ECO:0007669"/>
    <property type="project" value="TreeGrafter"/>
</dbReference>
<protein>
    <submittedName>
        <fullName evidence="4">4'-phosphopantetheinyl transferase sfp</fullName>
        <ecNumber evidence="4">2.7.8.-</ecNumber>
    </submittedName>
</protein>
<dbReference type="Pfam" id="PF01648">
    <property type="entry name" value="ACPS"/>
    <property type="match status" value="1"/>
</dbReference>
<dbReference type="InterPro" id="IPR050559">
    <property type="entry name" value="P-Pant_transferase_sf"/>
</dbReference>
<accession>A0A433SGP9</accession>
<dbReference type="GO" id="GO:0000287">
    <property type="term" value="F:magnesium ion binding"/>
    <property type="evidence" value="ECO:0007669"/>
    <property type="project" value="InterPro"/>
</dbReference>
<dbReference type="SUPFAM" id="SSF56214">
    <property type="entry name" value="4'-phosphopantetheinyl transferase"/>
    <property type="match status" value="2"/>
</dbReference>
<organism evidence="4 5">
    <name type="scientific">Saezia sanguinis</name>
    <dbReference type="NCBI Taxonomy" id="1965230"/>
    <lineage>
        <taxon>Bacteria</taxon>
        <taxon>Pseudomonadati</taxon>
        <taxon>Pseudomonadota</taxon>
        <taxon>Betaproteobacteria</taxon>
        <taxon>Burkholderiales</taxon>
        <taxon>Saeziaceae</taxon>
        <taxon>Saezia</taxon>
    </lineage>
</organism>
<proteinExistence type="inferred from homology"/>
<dbReference type="Gene3D" id="3.90.470.20">
    <property type="entry name" value="4'-phosphopantetheinyl transferase domain"/>
    <property type="match status" value="2"/>
</dbReference>
<dbReference type="InterPro" id="IPR008278">
    <property type="entry name" value="4-PPantetheinyl_Trfase_dom"/>
</dbReference>
<reference evidence="4 5" key="1">
    <citation type="submission" date="2018-01" db="EMBL/GenBank/DDBJ databases">
        <title>Saezia sanguinis gen. nov., sp. nov., in the order Burkholderiales isolated from human blood.</title>
        <authorList>
            <person name="Medina-Pascual M.J."/>
            <person name="Valdezate S."/>
            <person name="Monzon S."/>
            <person name="Cuesta I."/>
            <person name="Carrasco G."/>
            <person name="Villalon P."/>
            <person name="Saez-Nieto J.A."/>
        </authorList>
    </citation>
    <scope>NUCLEOTIDE SEQUENCE [LARGE SCALE GENOMIC DNA]</scope>
    <source>
        <strain evidence="4 5">CNM695-12</strain>
    </source>
</reference>
<comment type="caution">
    <text evidence="4">The sequence shown here is derived from an EMBL/GenBank/DDBJ whole genome shotgun (WGS) entry which is preliminary data.</text>
</comment>
<dbReference type="InterPro" id="IPR037143">
    <property type="entry name" value="4-PPantetheinyl_Trfase_dom_sf"/>
</dbReference>
<comment type="similarity">
    <text evidence="1">Belongs to the P-Pant transferase superfamily. Gsp/Sfp/HetI/AcpT family.</text>
</comment>
<dbReference type="Proteomes" id="UP000286947">
    <property type="component" value="Unassembled WGS sequence"/>
</dbReference>
<feature type="domain" description="4'-phosphopantetheinyl transferase" evidence="3">
    <location>
        <begin position="131"/>
        <end position="204"/>
    </location>
</feature>
<sequence>MQAQQVSQMNGVNNRVTEFSHDLCSEQTHQSKKVDVWLCRTDAFSMVEELLPFLSPPEQMRAQALRQKSAQLSYVVVHALLRYLLSHVWGCQPPEAFEQGLYGKPSIKGAPLHFSLSHTDGLVAVAVGHVPVGVDVESRLVDNPLTLAQACFAEAELLALRVSDDPARMFRHYWCMKEAVVKATGAGMSQPLNTFSVPSDAASENAWCSVQLLSGQHVNVRPVAVPAMWNAAVAVMQASSEPLDSVAFRTHWIEGKALADDFKCDATLTHNM</sequence>
<evidence type="ECO:0000256" key="1">
    <source>
        <dbReference type="ARBA" id="ARBA00010990"/>
    </source>
</evidence>
<name>A0A433SGP9_9BURK</name>
<evidence type="ECO:0000259" key="3">
    <source>
        <dbReference type="Pfam" id="PF01648"/>
    </source>
</evidence>